<dbReference type="Pfam" id="PF25601">
    <property type="entry name" value="AAA_lid_14"/>
    <property type="match status" value="1"/>
</dbReference>
<dbReference type="Proteomes" id="UP000029577">
    <property type="component" value="Unassembled WGS sequence"/>
</dbReference>
<dbReference type="CDD" id="cd00009">
    <property type="entry name" value="AAA"/>
    <property type="match status" value="1"/>
</dbReference>
<dbReference type="PROSITE" id="PS50110">
    <property type="entry name" value="RESPONSE_REGULATORY"/>
    <property type="match status" value="1"/>
</dbReference>
<evidence type="ECO:0000256" key="8">
    <source>
        <dbReference type="SAM" id="Coils"/>
    </source>
</evidence>
<evidence type="ECO:0000313" key="12">
    <source>
        <dbReference type="Proteomes" id="UP000029577"/>
    </source>
</evidence>
<evidence type="ECO:0000256" key="6">
    <source>
        <dbReference type="ARBA" id="ARBA00023163"/>
    </source>
</evidence>
<dbReference type="Pfam" id="PF02954">
    <property type="entry name" value="HTH_8"/>
    <property type="match status" value="1"/>
</dbReference>
<dbReference type="InterPro" id="IPR002078">
    <property type="entry name" value="Sigma_54_int"/>
</dbReference>
<dbReference type="SUPFAM" id="SSF52172">
    <property type="entry name" value="CheY-like"/>
    <property type="match status" value="1"/>
</dbReference>
<dbReference type="Pfam" id="PF00072">
    <property type="entry name" value="Response_reg"/>
    <property type="match status" value="1"/>
</dbReference>
<protein>
    <recommendedName>
        <fullName evidence="13">Fis family transcriptional regulator</fullName>
    </recommendedName>
</protein>
<evidence type="ECO:0000259" key="10">
    <source>
        <dbReference type="PROSITE" id="PS50110"/>
    </source>
</evidence>
<dbReference type="SMART" id="SM00382">
    <property type="entry name" value="AAA"/>
    <property type="match status" value="1"/>
</dbReference>
<dbReference type="InterPro" id="IPR025944">
    <property type="entry name" value="Sigma_54_int_dom_CS"/>
</dbReference>
<dbReference type="SMART" id="SM00448">
    <property type="entry name" value="REC"/>
    <property type="match status" value="1"/>
</dbReference>
<keyword evidence="4" id="KW-0902">Two-component regulatory system</keyword>
<evidence type="ECO:0000313" key="11">
    <source>
        <dbReference type="EMBL" id="KGD70380.1"/>
    </source>
</evidence>
<keyword evidence="2" id="KW-0547">Nucleotide-binding</keyword>
<dbReference type="InterPro" id="IPR001789">
    <property type="entry name" value="Sig_transdc_resp-reg_receiver"/>
</dbReference>
<dbReference type="PANTHER" id="PTHR32071">
    <property type="entry name" value="TRANSCRIPTIONAL REGULATORY PROTEIN"/>
    <property type="match status" value="1"/>
</dbReference>
<feature type="domain" description="Sigma-54 factor interaction" evidence="9">
    <location>
        <begin position="146"/>
        <end position="374"/>
    </location>
</feature>
<dbReference type="InterPro" id="IPR058031">
    <property type="entry name" value="AAA_lid_NorR"/>
</dbReference>
<accession>A0A095V6E4</accession>
<dbReference type="SUPFAM" id="SSF52540">
    <property type="entry name" value="P-loop containing nucleoside triphosphate hydrolases"/>
    <property type="match status" value="1"/>
</dbReference>
<dbReference type="STRING" id="642227.HA49_20870"/>
<dbReference type="InterPro" id="IPR002197">
    <property type="entry name" value="HTH_Fis"/>
</dbReference>
<keyword evidence="5" id="KW-0805">Transcription regulation</keyword>
<keyword evidence="3" id="KW-0067">ATP-binding</keyword>
<dbReference type="InterPro" id="IPR009057">
    <property type="entry name" value="Homeodomain-like_sf"/>
</dbReference>
<dbReference type="GO" id="GO:0006355">
    <property type="term" value="P:regulation of DNA-templated transcription"/>
    <property type="evidence" value="ECO:0007669"/>
    <property type="project" value="InterPro"/>
</dbReference>
<dbReference type="GO" id="GO:0005524">
    <property type="term" value="F:ATP binding"/>
    <property type="evidence" value="ECO:0007669"/>
    <property type="project" value="UniProtKB-KW"/>
</dbReference>
<dbReference type="Gene3D" id="3.40.50.300">
    <property type="entry name" value="P-loop containing nucleotide triphosphate hydrolases"/>
    <property type="match status" value="1"/>
</dbReference>
<gene>
    <name evidence="11" type="ORF">HA49_20870</name>
</gene>
<evidence type="ECO:0000256" key="5">
    <source>
        <dbReference type="ARBA" id="ARBA00023015"/>
    </source>
</evidence>
<dbReference type="RefSeq" id="WP_038023788.1">
    <property type="nucleotide sequence ID" value="NZ_JPKR02000005.1"/>
</dbReference>
<dbReference type="Gene3D" id="1.10.8.60">
    <property type="match status" value="1"/>
</dbReference>
<feature type="modified residue" description="4-aspartylphosphate" evidence="7">
    <location>
        <position position="55"/>
    </location>
</feature>
<evidence type="ECO:0000259" key="9">
    <source>
        <dbReference type="PROSITE" id="PS50045"/>
    </source>
</evidence>
<keyword evidence="6" id="KW-0804">Transcription</keyword>
<dbReference type="FunFam" id="3.40.50.2300:FF:000018">
    <property type="entry name" value="DNA-binding transcriptional regulator NtrC"/>
    <property type="match status" value="1"/>
</dbReference>
<sequence>MINYSVLLIEDDPDVRLACTQALQLEGIEILGVASVEDARLHLAHFRHQGIIVTDMRLPGIGGFEFQKELNRRVPEIPVIIITGHGDIETAVTAMHNGAYDFLPKPFNAQQFISVVKRALDKRRLEQEIRQLRRQLANSRLPEHTLLGNSLLMSEIRNTLTDIATTPANVMIYGASGTGKALTAHCLHEMSGRTGPFVTVDCAALPAGLFDSELFGHEAGFSAESPAARIGKLEFARGGTLFLDKVEFLPAAIQSKLSRALQERAYERPGSHQRVAIDLRVIGSGKPELAAMKSDSLLRPELHFLLNVASISMPPLCERPEDIPLLFSHFVAKAAELFDREAREIRESVLTQLMIRDWPGNIRELRNEAERFVLGINRQQEQNADLHNLSLTDIVESFECRLIVSELNNQKGNLTQAAKKLHIAKSTLFDKLKKYNIKY</sequence>
<proteinExistence type="predicted"/>
<keyword evidence="8" id="KW-0175">Coiled coil</keyword>
<dbReference type="Gene3D" id="3.40.50.2300">
    <property type="match status" value="1"/>
</dbReference>
<dbReference type="PROSITE" id="PS50045">
    <property type="entry name" value="SIGMA54_INTERACT_4"/>
    <property type="match status" value="1"/>
</dbReference>
<dbReference type="InterPro" id="IPR003593">
    <property type="entry name" value="AAA+_ATPase"/>
</dbReference>
<dbReference type="GO" id="GO:0000160">
    <property type="term" value="P:phosphorelay signal transduction system"/>
    <property type="evidence" value="ECO:0007669"/>
    <property type="project" value="UniProtKB-KW"/>
</dbReference>
<dbReference type="AlphaFoldDB" id="A0A095V6E4"/>
<feature type="domain" description="Response regulatory" evidence="10">
    <location>
        <begin position="5"/>
        <end position="120"/>
    </location>
</feature>
<keyword evidence="12" id="KW-1185">Reference proteome</keyword>
<dbReference type="PANTHER" id="PTHR32071:SF57">
    <property type="entry name" value="C4-DICARBOXYLATE TRANSPORT TRANSCRIPTIONAL REGULATORY PROTEIN DCTD"/>
    <property type="match status" value="1"/>
</dbReference>
<dbReference type="InterPro" id="IPR027417">
    <property type="entry name" value="P-loop_NTPase"/>
</dbReference>
<evidence type="ECO:0000256" key="1">
    <source>
        <dbReference type="ARBA" id="ARBA00022553"/>
    </source>
</evidence>
<dbReference type="SUPFAM" id="SSF46689">
    <property type="entry name" value="Homeodomain-like"/>
    <property type="match status" value="1"/>
</dbReference>
<evidence type="ECO:0000256" key="3">
    <source>
        <dbReference type="ARBA" id="ARBA00022840"/>
    </source>
</evidence>
<evidence type="ECO:0000256" key="2">
    <source>
        <dbReference type="ARBA" id="ARBA00022741"/>
    </source>
</evidence>
<dbReference type="Pfam" id="PF00158">
    <property type="entry name" value="Sigma54_activat"/>
    <property type="match status" value="1"/>
</dbReference>
<organism evidence="11 12">
    <name type="scientific">Tatumella morbirosei</name>
    <dbReference type="NCBI Taxonomy" id="642227"/>
    <lineage>
        <taxon>Bacteria</taxon>
        <taxon>Pseudomonadati</taxon>
        <taxon>Pseudomonadota</taxon>
        <taxon>Gammaproteobacteria</taxon>
        <taxon>Enterobacterales</taxon>
        <taxon>Erwiniaceae</taxon>
        <taxon>Tatumella</taxon>
    </lineage>
</organism>
<dbReference type="PROSITE" id="PS00688">
    <property type="entry name" value="SIGMA54_INTERACT_3"/>
    <property type="match status" value="1"/>
</dbReference>
<keyword evidence="1 7" id="KW-0597">Phosphoprotein</keyword>
<dbReference type="eggNOG" id="COG2204">
    <property type="taxonomic scope" value="Bacteria"/>
</dbReference>
<evidence type="ECO:0000256" key="7">
    <source>
        <dbReference type="PROSITE-ProRule" id="PRU00169"/>
    </source>
</evidence>
<dbReference type="Gene3D" id="1.10.10.60">
    <property type="entry name" value="Homeodomain-like"/>
    <property type="match status" value="1"/>
</dbReference>
<reference evidence="11" key="1">
    <citation type="submission" date="2014-12" db="EMBL/GenBank/DDBJ databases">
        <title>The draft genome of the Tatumella morbirosei type strain, LMG23360T isolated from pineapple rot.</title>
        <authorList>
            <person name="Smits T.H."/>
            <person name="Palmer M."/>
            <person name="Venter S.N."/>
            <person name="Duffy B."/>
            <person name="Steenkamp E.T."/>
            <person name="Chan W.Y."/>
            <person name="Coutinho T.A."/>
            <person name="Coetzee M.P."/>
            <person name="De Maayer P."/>
        </authorList>
    </citation>
    <scope>NUCLEOTIDE SEQUENCE [LARGE SCALE GENOMIC DNA]</scope>
    <source>
        <strain evidence="11">LMG 23360</strain>
    </source>
</reference>
<dbReference type="PRINTS" id="PR01590">
    <property type="entry name" value="HTHFIS"/>
</dbReference>
<dbReference type="EMBL" id="JPKR02000005">
    <property type="protein sequence ID" value="KGD70380.1"/>
    <property type="molecule type" value="Genomic_DNA"/>
</dbReference>
<name>A0A095V6E4_9GAMM</name>
<dbReference type="GO" id="GO:0043565">
    <property type="term" value="F:sequence-specific DNA binding"/>
    <property type="evidence" value="ECO:0007669"/>
    <property type="project" value="InterPro"/>
</dbReference>
<evidence type="ECO:0008006" key="13">
    <source>
        <dbReference type="Google" id="ProtNLM"/>
    </source>
</evidence>
<comment type="caution">
    <text evidence="11">The sequence shown here is derived from an EMBL/GenBank/DDBJ whole genome shotgun (WGS) entry which is preliminary data.</text>
</comment>
<evidence type="ECO:0000256" key="4">
    <source>
        <dbReference type="ARBA" id="ARBA00023012"/>
    </source>
</evidence>
<feature type="coiled-coil region" evidence="8">
    <location>
        <begin position="115"/>
        <end position="142"/>
    </location>
</feature>
<dbReference type="InterPro" id="IPR011006">
    <property type="entry name" value="CheY-like_superfamily"/>
</dbReference>